<accession>A0A366GFC6</accession>
<dbReference type="OrthoDB" id="5813333at2"/>
<proteinExistence type="predicted"/>
<dbReference type="RefSeq" id="WP_113863895.1">
    <property type="nucleotide sequence ID" value="NZ_QNRO01000024.1"/>
</dbReference>
<sequence length="401" mass="44366">MSGTLVCVSDDVGVRVWIERVLGADWTLEFVTGSDLSRVSRLVRATNAPLVLVAVDEDQPDRAVKILSAIGQACAEVNLVAVAKRVTQESLLSVMRAGARDCLLTGGEVERVKERVRQLTRFTNAPQDQAAGGRGRNIILVTSFSPLVDTRFLSQNLVAEMANRLAGKRILAIDAMASDGQTFYLDNLNRLSLEELIKRQDSVDQSYLDTALDEYTSGLRLLSGNIASSQFEGDAGADLFITVSRLASLFDHVFIRVDESQTENWLRTMGGSISNLWLAMHQTVDQAKRGSSLVPRLGDWISEQCDVALIVEGYERRVDPHIEEIEKVVGLPCRLTLPIEWKQRLVSINSGLSLNLLPSSSRYHRKLSRFVKEQFSARPEAREGSKGHLRKKLFGNGEAEA</sequence>
<organism evidence="1 2">
    <name type="scientific">Marinobacter pelagius</name>
    <dbReference type="NCBI Taxonomy" id="379482"/>
    <lineage>
        <taxon>Bacteria</taxon>
        <taxon>Pseudomonadati</taxon>
        <taxon>Pseudomonadota</taxon>
        <taxon>Gammaproteobacteria</taxon>
        <taxon>Pseudomonadales</taxon>
        <taxon>Marinobacteraceae</taxon>
        <taxon>Marinobacter</taxon>
    </lineage>
</organism>
<dbReference type="EMBL" id="QNRO01000024">
    <property type="protein sequence ID" value="RBP25056.1"/>
    <property type="molecule type" value="Genomic_DNA"/>
</dbReference>
<evidence type="ECO:0000313" key="1">
    <source>
        <dbReference type="EMBL" id="RBP25056.1"/>
    </source>
</evidence>
<evidence type="ECO:0000313" key="2">
    <source>
        <dbReference type="Proteomes" id="UP000252995"/>
    </source>
</evidence>
<dbReference type="InterPro" id="IPR027417">
    <property type="entry name" value="P-loop_NTPase"/>
</dbReference>
<dbReference type="Gene3D" id="3.40.50.2300">
    <property type="match status" value="1"/>
</dbReference>
<dbReference type="Proteomes" id="UP000252995">
    <property type="component" value="Unassembled WGS sequence"/>
</dbReference>
<protein>
    <submittedName>
        <fullName evidence="1">Pilus assembly protein CpaE</fullName>
    </submittedName>
</protein>
<gene>
    <name evidence="1" type="ORF">DET50_12449</name>
</gene>
<reference evidence="1 2" key="1">
    <citation type="submission" date="2018-06" db="EMBL/GenBank/DDBJ databases">
        <title>Freshwater and sediment microbial communities from various areas in North America, analyzing microbe dynamics in response to fracking.</title>
        <authorList>
            <person name="Lamendella R."/>
        </authorList>
    </citation>
    <scope>NUCLEOTIDE SEQUENCE [LARGE SCALE GENOMIC DNA]</scope>
    <source>
        <strain evidence="1 2">114J</strain>
    </source>
</reference>
<dbReference type="AlphaFoldDB" id="A0A366GFC6"/>
<name>A0A366GFC6_9GAMM</name>
<comment type="caution">
    <text evidence="1">The sequence shown here is derived from an EMBL/GenBank/DDBJ whole genome shotgun (WGS) entry which is preliminary data.</text>
</comment>
<dbReference type="Gene3D" id="3.40.50.300">
    <property type="entry name" value="P-loop containing nucleotide triphosphate hydrolases"/>
    <property type="match status" value="1"/>
</dbReference>